<comment type="caution">
    <text evidence="2">The sequence shown here is derived from an EMBL/GenBank/DDBJ whole genome shotgun (WGS) entry which is preliminary data.</text>
</comment>
<gene>
    <name evidence="2" type="ORF">CEXT_772731</name>
</gene>
<evidence type="ECO:0008006" key="4">
    <source>
        <dbReference type="Google" id="ProtNLM"/>
    </source>
</evidence>
<dbReference type="EMBL" id="BPLR01012751">
    <property type="protein sequence ID" value="GIY56281.1"/>
    <property type="molecule type" value="Genomic_DNA"/>
</dbReference>
<keyword evidence="3" id="KW-1185">Reference proteome</keyword>
<organism evidence="2 3">
    <name type="scientific">Caerostris extrusa</name>
    <name type="common">Bark spider</name>
    <name type="synonym">Caerostris bankana</name>
    <dbReference type="NCBI Taxonomy" id="172846"/>
    <lineage>
        <taxon>Eukaryota</taxon>
        <taxon>Metazoa</taxon>
        <taxon>Ecdysozoa</taxon>
        <taxon>Arthropoda</taxon>
        <taxon>Chelicerata</taxon>
        <taxon>Arachnida</taxon>
        <taxon>Araneae</taxon>
        <taxon>Araneomorphae</taxon>
        <taxon>Entelegynae</taxon>
        <taxon>Araneoidea</taxon>
        <taxon>Araneidae</taxon>
        <taxon>Caerostris</taxon>
    </lineage>
</organism>
<feature type="region of interest" description="Disordered" evidence="1">
    <location>
        <begin position="1"/>
        <end position="42"/>
    </location>
</feature>
<evidence type="ECO:0000256" key="1">
    <source>
        <dbReference type="SAM" id="MobiDB-lite"/>
    </source>
</evidence>
<proteinExistence type="predicted"/>
<name>A0AAV4UEX4_CAEEX</name>
<dbReference type="Proteomes" id="UP001054945">
    <property type="component" value="Unassembled WGS sequence"/>
</dbReference>
<evidence type="ECO:0000313" key="2">
    <source>
        <dbReference type="EMBL" id="GIY56281.1"/>
    </source>
</evidence>
<dbReference type="AlphaFoldDB" id="A0AAV4UEX4"/>
<accession>A0AAV4UEX4</accession>
<protein>
    <recommendedName>
        <fullName evidence="4">Engrailed</fullName>
    </recommendedName>
</protein>
<reference evidence="2 3" key="1">
    <citation type="submission" date="2021-06" db="EMBL/GenBank/DDBJ databases">
        <title>Caerostris extrusa draft genome.</title>
        <authorList>
            <person name="Kono N."/>
            <person name="Arakawa K."/>
        </authorList>
    </citation>
    <scope>NUCLEOTIDE SEQUENCE [LARGE SCALE GENOMIC DNA]</scope>
</reference>
<evidence type="ECO:0000313" key="3">
    <source>
        <dbReference type="Proteomes" id="UP001054945"/>
    </source>
</evidence>
<feature type="region of interest" description="Disordered" evidence="1">
    <location>
        <begin position="78"/>
        <end position="106"/>
    </location>
</feature>
<sequence length="140" mass="15458">MCIISPPKYLSEDEEEKTKTFAHSRVPQTGDVHPPPPSVPEITFAPPASIRLDRKGVHCCPNQFMTCIIRPPKYLSDDEEEKNGNFGTFSNATDRGCPPSSPSRVPEITFAPPARLDWTGRSPLMAKAQQHTHGTLAALY</sequence>